<feature type="transmembrane region" description="Helical" evidence="1">
    <location>
        <begin position="54"/>
        <end position="76"/>
    </location>
</feature>
<sequence>MSMKPRLRKVVLTAHIISSVGWLGTVVGFLALAVTGLISEDTQMARSAYLAMEVISRFVIVPFCLAALLTGIVSSLGSEWGLFRHYWILMKLLITIISTIGLLVHLQPIHYLANIAAKTSLSSADLQVQIQLVVVSSLALLAVFVATILSVFKPRGMTPYGWRKQYEKRTGSPQ</sequence>
<feature type="transmembrane region" description="Helical" evidence="1">
    <location>
        <begin position="88"/>
        <end position="110"/>
    </location>
</feature>
<keyword evidence="3" id="KW-1185">Reference proteome</keyword>
<keyword evidence="1" id="KW-0812">Transmembrane</keyword>
<keyword evidence="1" id="KW-1133">Transmembrane helix</keyword>
<feature type="transmembrane region" description="Helical" evidence="1">
    <location>
        <begin position="12"/>
        <end position="34"/>
    </location>
</feature>
<feature type="transmembrane region" description="Helical" evidence="1">
    <location>
        <begin position="130"/>
        <end position="152"/>
    </location>
</feature>
<keyword evidence="1" id="KW-0472">Membrane</keyword>
<proteinExistence type="predicted"/>
<name>A0ABS1J5Y7_9BACL</name>
<reference evidence="2 3" key="1">
    <citation type="submission" date="2021-01" db="EMBL/GenBank/DDBJ databases">
        <title>Tumebacillus sp. strain ITR2 16S ribosomal RNA gene Genome sequencing and assembly.</title>
        <authorList>
            <person name="Kang M."/>
        </authorList>
    </citation>
    <scope>NUCLEOTIDE SEQUENCE [LARGE SCALE GENOMIC DNA]</scope>
    <source>
        <strain evidence="2 3">ITR2</strain>
    </source>
</reference>
<comment type="caution">
    <text evidence="2">The sequence shown here is derived from an EMBL/GenBank/DDBJ whole genome shotgun (WGS) entry which is preliminary data.</text>
</comment>
<dbReference type="EMBL" id="JAEQNB010000001">
    <property type="protein sequence ID" value="MBL0385580.1"/>
    <property type="molecule type" value="Genomic_DNA"/>
</dbReference>
<dbReference type="Proteomes" id="UP000602284">
    <property type="component" value="Unassembled WGS sequence"/>
</dbReference>
<evidence type="ECO:0000256" key="1">
    <source>
        <dbReference type="SAM" id="Phobius"/>
    </source>
</evidence>
<gene>
    <name evidence="2" type="ORF">JJB07_02860</name>
</gene>
<protein>
    <submittedName>
        <fullName evidence="2">DUF2269 domain-containing protein</fullName>
    </submittedName>
</protein>
<evidence type="ECO:0000313" key="3">
    <source>
        <dbReference type="Proteomes" id="UP000602284"/>
    </source>
</evidence>
<organism evidence="2 3">
    <name type="scientific">Tumebacillus amylolyticus</name>
    <dbReference type="NCBI Taxonomy" id="2801339"/>
    <lineage>
        <taxon>Bacteria</taxon>
        <taxon>Bacillati</taxon>
        <taxon>Bacillota</taxon>
        <taxon>Bacilli</taxon>
        <taxon>Bacillales</taxon>
        <taxon>Alicyclobacillaceae</taxon>
        <taxon>Tumebacillus</taxon>
    </lineage>
</organism>
<evidence type="ECO:0000313" key="2">
    <source>
        <dbReference type="EMBL" id="MBL0385580.1"/>
    </source>
</evidence>
<accession>A0ABS1J5Y7</accession>